<dbReference type="PIRSF" id="PIRSF012524">
    <property type="entry name" value="YitL_S1"/>
    <property type="match status" value="1"/>
</dbReference>
<protein>
    <submittedName>
        <fullName evidence="3">RNA-binding protein</fullName>
    </submittedName>
</protein>
<dbReference type="PATRIC" id="fig|45070.6.peg.2850"/>
<dbReference type="InterPro" id="IPR003029">
    <property type="entry name" value="S1_domain"/>
</dbReference>
<dbReference type="SMART" id="SM00316">
    <property type="entry name" value="S1"/>
    <property type="match status" value="3"/>
</dbReference>
<comment type="caution">
    <text evidence="3">The sequence shown here is derived from an EMBL/GenBank/DDBJ whole genome shotgun (WGS) entry which is preliminary data.</text>
</comment>
<dbReference type="GO" id="GO:0003676">
    <property type="term" value="F:nucleic acid binding"/>
    <property type="evidence" value="ECO:0007669"/>
    <property type="project" value="InterPro"/>
</dbReference>
<dbReference type="OrthoDB" id="9801597at2"/>
<accession>A0A0W0WL50</accession>
<dbReference type="Pfam" id="PF17783">
    <property type="entry name" value="WHD_CvfB"/>
    <property type="match status" value="1"/>
</dbReference>
<evidence type="ECO:0000313" key="4">
    <source>
        <dbReference type="Proteomes" id="UP000054725"/>
    </source>
</evidence>
<feature type="domain" description="S1 motif" evidence="2">
    <location>
        <begin position="143"/>
        <end position="205"/>
    </location>
</feature>
<evidence type="ECO:0000313" key="3">
    <source>
        <dbReference type="EMBL" id="KTD33050.1"/>
    </source>
</evidence>
<dbReference type="RefSeq" id="WP_058505674.1">
    <property type="nucleotide sequence ID" value="NZ_CAAAIF010000022.1"/>
</dbReference>
<dbReference type="InterPro" id="IPR014464">
    <property type="entry name" value="CvfB_fam"/>
</dbReference>
<dbReference type="InterPro" id="IPR040764">
    <property type="entry name" value="CvfB_WH"/>
</dbReference>
<name>A0A0W0WL50_9GAMM</name>
<feature type="domain" description="S1 motif" evidence="2">
    <location>
        <begin position="3"/>
        <end position="64"/>
    </location>
</feature>
<evidence type="ECO:0000259" key="2">
    <source>
        <dbReference type="SMART" id="SM00316"/>
    </source>
</evidence>
<dbReference type="EMBL" id="LNYO01000024">
    <property type="protein sequence ID" value="KTD33050.1"/>
    <property type="molecule type" value="Genomic_DNA"/>
</dbReference>
<reference evidence="3 4" key="1">
    <citation type="submission" date="2015-11" db="EMBL/GenBank/DDBJ databases">
        <title>Genomic analysis of 38 Legionella species identifies large and diverse effector repertoires.</title>
        <authorList>
            <person name="Burstein D."/>
            <person name="Amaro F."/>
            <person name="Zusman T."/>
            <person name="Lifshitz Z."/>
            <person name="Cohen O."/>
            <person name="Gilbert J.A."/>
            <person name="Pupko T."/>
            <person name="Shuman H.A."/>
            <person name="Segal G."/>
        </authorList>
    </citation>
    <scope>NUCLEOTIDE SEQUENCE [LARGE SCALE GENOMIC DNA]</scope>
    <source>
        <strain evidence="3 4">ATCC 49506</strain>
    </source>
</reference>
<dbReference type="Pfam" id="PF13509">
    <property type="entry name" value="S1_2"/>
    <property type="match status" value="1"/>
</dbReference>
<keyword evidence="4" id="KW-1185">Reference proteome</keyword>
<feature type="domain" description="S1 motif" evidence="2">
    <location>
        <begin position="69"/>
        <end position="130"/>
    </location>
</feature>
<dbReference type="InterPro" id="IPR036388">
    <property type="entry name" value="WH-like_DNA-bd_sf"/>
</dbReference>
<organism evidence="3 4">
    <name type="scientific">Legionella nautarum</name>
    <dbReference type="NCBI Taxonomy" id="45070"/>
    <lineage>
        <taxon>Bacteria</taxon>
        <taxon>Pseudomonadati</taxon>
        <taxon>Pseudomonadota</taxon>
        <taxon>Gammaproteobacteria</taxon>
        <taxon>Legionellales</taxon>
        <taxon>Legionellaceae</taxon>
        <taxon>Legionella</taxon>
    </lineage>
</organism>
<comment type="similarity">
    <text evidence="1">Belongs to the CvfB family.</text>
</comment>
<dbReference type="PANTHER" id="PTHR37296">
    <property type="entry name" value="CONSERVED VIRULENCE FACTOR B"/>
    <property type="match status" value="1"/>
</dbReference>
<dbReference type="InterPro" id="IPR012340">
    <property type="entry name" value="NA-bd_OB-fold"/>
</dbReference>
<gene>
    <name evidence="3" type="ORF">Lnau_2698</name>
</gene>
<dbReference type="Gene3D" id="1.10.10.10">
    <property type="entry name" value="Winged helix-like DNA-binding domain superfamily/Winged helix DNA-binding domain"/>
    <property type="match status" value="1"/>
</dbReference>
<sequence length="275" mass="31505">MIKIGKYNTLRVIKEVPFGIYLDGDDFGEILLPKKFVPKGVTIDDNVKVFIYFDSEDKIIATTQYPFAQLGDCAFLKVIDVNPIGAFLNWGLEKDLLVPRAEQQRPMEKNKSYLVYLKQDNQNRIIASSKLDYFLDKSQPHFKPGEEVNLLIAESSPLGNKVIINNKYWGLVHAADIFQQLHYGAKMRGYIKTIREDGKIDVVLRKVGQDRIYELATRILKELQDAGGFLPLHDKSPAHDIERRFGESKKGFKAAIGHLYKHNKIDIEENGIRLR</sequence>
<proteinExistence type="inferred from homology"/>
<dbReference type="AlphaFoldDB" id="A0A0W0WL50"/>
<dbReference type="Proteomes" id="UP000054725">
    <property type="component" value="Unassembled WGS sequence"/>
</dbReference>
<dbReference type="InterPro" id="IPR039566">
    <property type="entry name" value="CvfB_S1_st"/>
</dbReference>
<evidence type="ECO:0000256" key="1">
    <source>
        <dbReference type="PIRNR" id="PIRNR012524"/>
    </source>
</evidence>
<dbReference type="Gene3D" id="2.40.50.140">
    <property type="entry name" value="Nucleic acid-binding proteins"/>
    <property type="match status" value="1"/>
</dbReference>
<dbReference type="PANTHER" id="PTHR37296:SF1">
    <property type="entry name" value="CONSERVED VIRULENCE FACTOR B"/>
    <property type="match status" value="1"/>
</dbReference>